<sequence>MKRDRGFYLKLFASTFSLSAFTFGGGYVIIPMMRRKFVEQYHWMEEEEVLDMAAIAQSSPGPVAVNAAILMGFRLAGAAGALVAALGTVLPPLLIIAVISVGYEAFRDNVYVSRVLRGMQAGVAAVVFSVVLRMACALVKDKKWVSVALMVAALAASIWLGLNVIWILLFCGAAGVLATLWTRMRGGKGA</sequence>
<dbReference type="Proteomes" id="UP000824260">
    <property type="component" value="Unassembled WGS sequence"/>
</dbReference>
<feature type="transmembrane region" description="Helical" evidence="7">
    <location>
        <begin position="115"/>
        <end position="132"/>
    </location>
</feature>
<dbReference type="GO" id="GO:0005886">
    <property type="term" value="C:plasma membrane"/>
    <property type="evidence" value="ECO:0007669"/>
    <property type="project" value="UniProtKB-SubCell"/>
</dbReference>
<evidence type="ECO:0000256" key="2">
    <source>
        <dbReference type="ARBA" id="ARBA00005262"/>
    </source>
</evidence>
<dbReference type="EMBL" id="DVFZ01000114">
    <property type="protein sequence ID" value="HIQ83849.1"/>
    <property type="molecule type" value="Genomic_DNA"/>
</dbReference>
<keyword evidence="3" id="KW-1003">Cell membrane</keyword>
<feature type="transmembrane region" description="Helical" evidence="7">
    <location>
        <begin position="80"/>
        <end position="103"/>
    </location>
</feature>
<dbReference type="GO" id="GO:0015109">
    <property type="term" value="F:chromate transmembrane transporter activity"/>
    <property type="evidence" value="ECO:0007669"/>
    <property type="project" value="InterPro"/>
</dbReference>
<evidence type="ECO:0000313" key="9">
    <source>
        <dbReference type="Proteomes" id="UP000824260"/>
    </source>
</evidence>
<dbReference type="InterPro" id="IPR003370">
    <property type="entry name" value="Chromate_transpt"/>
</dbReference>
<keyword evidence="5 7" id="KW-1133">Transmembrane helix</keyword>
<gene>
    <name evidence="8" type="ORF">IAA52_12225</name>
</gene>
<feature type="transmembrane region" description="Helical" evidence="7">
    <location>
        <begin position="7"/>
        <end position="30"/>
    </location>
</feature>
<evidence type="ECO:0000256" key="4">
    <source>
        <dbReference type="ARBA" id="ARBA00022692"/>
    </source>
</evidence>
<comment type="caution">
    <text evidence="8">The sequence shown here is derived from an EMBL/GenBank/DDBJ whole genome shotgun (WGS) entry which is preliminary data.</text>
</comment>
<dbReference type="PANTHER" id="PTHR43663:SF1">
    <property type="entry name" value="CHROMATE TRANSPORTER"/>
    <property type="match status" value="1"/>
</dbReference>
<accession>A0A9D0ZR00</accession>
<keyword evidence="4 7" id="KW-0812">Transmembrane</keyword>
<evidence type="ECO:0000256" key="1">
    <source>
        <dbReference type="ARBA" id="ARBA00004651"/>
    </source>
</evidence>
<dbReference type="Pfam" id="PF02417">
    <property type="entry name" value="Chromate_transp"/>
    <property type="match status" value="1"/>
</dbReference>
<keyword evidence="6 7" id="KW-0472">Membrane</keyword>
<dbReference type="AlphaFoldDB" id="A0A9D0ZR00"/>
<feature type="transmembrane region" description="Helical" evidence="7">
    <location>
        <begin position="144"/>
        <end position="160"/>
    </location>
</feature>
<evidence type="ECO:0000256" key="3">
    <source>
        <dbReference type="ARBA" id="ARBA00022475"/>
    </source>
</evidence>
<name>A0A9D0ZR00_9FIRM</name>
<proteinExistence type="inferred from homology"/>
<comment type="subcellular location">
    <subcellularLocation>
        <location evidence="1">Cell membrane</location>
        <topology evidence="1">Multi-pass membrane protein</topology>
    </subcellularLocation>
</comment>
<reference evidence="8" key="2">
    <citation type="journal article" date="2021" name="PeerJ">
        <title>Extensive microbial diversity within the chicken gut microbiome revealed by metagenomics and culture.</title>
        <authorList>
            <person name="Gilroy R."/>
            <person name="Ravi A."/>
            <person name="Getino M."/>
            <person name="Pursley I."/>
            <person name="Horton D.L."/>
            <person name="Alikhan N.F."/>
            <person name="Baker D."/>
            <person name="Gharbi K."/>
            <person name="Hall N."/>
            <person name="Watson M."/>
            <person name="Adriaenssens E.M."/>
            <person name="Foster-Nyarko E."/>
            <person name="Jarju S."/>
            <person name="Secka A."/>
            <person name="Antonio M."/>
            <person name="Oren A."/>
            <person name="Chaudhuri R.R."/>
            <person name="La Ragione R."/>
            <person name="Hildebrand F."/>
            <person name="Pallen M.J."/>
        </authorList>
    </citation>
    <scope>NUCLEOTIDE SEQUENCE</scope>
    <source>
        <strain evidence="8">ChiSjej6B24-2974</strain>
    </source>
</reference>
<evidence type="ECO:0000313" key="8">
    <source>
        <dbReference type="EMBL" id="HIQ83849.1"/>
    </source>
</evidence>
<reference evidence="8" key="1">
    <citation type="submission" date="2020-10" db="EMBL/GenBank/DDBJ databases">
        <authorList>
            <person name="Gilroy R."/>
        </authorList>
    </citation>
    <scope>NUCLEOTIDE SEQUENCE</scope>
    <source>
        <strain evidence="8">ChiSjej6B24-2974</strain>
    </source>
</reference>
<dbReference type="InterPro" id="IPR052518">
    <property type="entry name" value="CHR_Transporter"/>
</dbReference>
<evidence type="ECO:0000256" key="5">
    <source>
        <dbReference type="ARBA" id="ARBA00022989"/>
    </source>
</evidence>
<protein>
    <submittedName>
        <fullName evidence="8">Chromate transporter</fullName>
    </submittedName>
</protein>
<organism evidence="8 9">
    <name type="scientific">Candidatus Pullichristensenella stercorigallinarum</name>
    <dbReference type="NCBI Taxonomy" id="2840909"/>
    <lineage>
        <taxon>Bacteria</taxon>
        <taxon>Bacillati</taxon>
        <taxon>Bacillota</taxon>
        <taxon>Clostridia</taxon>
        <taxon>Candidatus Pullichristensenella</taxon>
    </lineage>
</organism>
<evidence type="ECO:0000256" key="7">
    <source>
        <dbReference type="SAM" id="Phobius"/>
    </source>
</evidence>
<comment type="similarity">
    <text evidence="2">Belongs to the chromate ion transporter (CHR) (TC 2.A.51) family.</text>
</comment>
<dbReference type="PANTHER" id="PTHR43663">
    <property type="entry name" value="CHROMATE TRANSPORT PROTEIN-RELATED"/>
    <property type="match status" value="1"/>
</dbReference>
<evidence type="ECO:0000256" key="6">
    <source>
        <dbReference type="ARBA" id="ARBA00023136"/>
    </source>
</evidence>